<evidence type="ECO:0000313" key="4">
    <source>
        <dbReference type="Proteomes" id="UP000199152"/>
    </source>
</evidence>
<accession>A0A1I4E298</accession>
<keyword evidence="4" id="KW-1185">Reference proteome</keyword>
<proteinExistence type="predicted"/>
<evidence type="ECO:0000256" key="1">
    <source>
        <dbReference type="SAM" id="MobiDB-lite"/>
    </source>
</evidence>
<evidence type="ECO:0000313" key="3">
    <source>
        <dbReference type="EMBL" id="SFK99299.1"/>
    </source>
</evidence>
<feature type="compositionally biased region" description="Low complexity" evidence="1">
    <location>
        <begin position="65"/>
        <end position="76"/>
    </location>
</feature>
<gene>
    <name evidence="3" type="ORF">SAMN04488085_105160</name>
</gene>
<keyword evidence="2" id="KW-0472">Membrane</keyword>
<keyword evidence="2" id="KW-0812">Transmembrane</keyword>
<dbReference type="RefSeq" id="WP_091323899.1">
    <property type="nucleotide sequence ID" value="NZ_FOSW01000005.1"/>
</dbReference>
<dbReference type="InParanoid" id="A0A1I4E298"/>
<name>A0A1I4E298_9ACTN</name>
<sequence>MTVVETLLVFVVAPLAIFALLAALIYLPGGRQRRPRYKAGQPWEHEPVWYEPHPDSAGHGGGHGHAALPAGASASGRPLGGARGTW</sequence>
<dbReference type="EMBL" id="FOSW01000005">
    <property type="protein sequence ID" value="SFK99299.1"/>
    <property type="molecule type" value="Genomic_DNA"/>
</dbReference>
<dbReference type="AlphaFoldDB" id="A0A1I4E298"/>
<organism evidence="3 4">
    <name type="scientific">Geodermatophilus ruber</name>
    <dbReference type="NCBI Taxonomy" id="504800"/>
    <lineage>
        <taxon>Bacteria</taxon>
        <taxon>Bacillati</taxon>
        <taxon>Actinomycetota</taxon>
        <taxon>Actinomycetes</taxon>
        <taxon>Geodermatophilales</taxon>
        <taxon>Geodermatophilaceae</taxon>
        <taxon>Geodermatophilus</taxon>
    </lineage>
</organism>
<dbReference type="STRING" id="504800.SAMN04488085_105160"/>
<feature type="transmembrane region" description="Helical" evidence="2">
    <location>
        <begin position="6"/>
        <end position="27"/>
    </location>
</feature>
<protein>
    <submittedName>
        <fullName evidence="3">Uncharacterized protein</fullName>
    </submittedName>
</protein>
<reference evidence="3 4" key="1">
    <citation type="submission" date="2016-10" db="EMBL/GenBank/DDBJ databases">
        <authorList>
            <person name="de Groot N.N."/>
        </authorList>
    </citation>
    <scope>NUCLEOTIDE SEQUENCE [LARGE SCALE GENOMIC DNA]</scope>
    <source>
        <strain evidence="3 4">DSM 45317</strain>
    </source>
</reference>
<dbReference type="Proteomes" id="UP000199152">
    <property type="component" value="Unassembled WGS sequence"/>
</dbReference>
<feature type="region of interest" description="Disordered" evidence="1">
    <location>
        <begin position="48"/>
        <end position="86"/>
    </location>
</feature>
<evidence type="ECO:0000256" key="2">
    <source>
        <dbReference type="SAM" id="Phobius"/>
    </source>
</evidence>
<keyword evidence="2" id="KW-1133">Transmembrane helix</keyword>